<feature type="non-terminal residue" evidence="2">
    <location>
        <position position="162"/>
    </location>
</feature>
<reference evidence="3" key="1">
    <citation type="journal article" date="2019" name="Int. J. Syst. Evol. Microbiol.">
        <title>The Global Catalogue of Microorganisms (GCM) 10K type strain sequencing project: providing services to taxonomists for standard genome sequencing and annotation.</title>
        <authorList>
            <consortium name="The Broad Institute Genomics Platform"/>
            <consortium name="The Broad Institute Genome Sequencing Center for Infectious Disease"/>
            <person name="Wu L."/>
            <person name="Ma J."/>
        </authorList>
    </citation>
    <scope>NUCLEOTIDE SEQUENCE [LARGE SCALE GENOMIC DNA]</scope>
    <source>
        <strain evidence="3">JCM 31696</strain>
    </source>
</reference>
<dbReference type="InterPro" id="IPR029063">
    <property type="entry name" value="SAM-dependent_MTases_sf"/>
</dbReference>
<organism evidence="2 3">
    <name type="scientific">Actinomadura adrarensis</name>
    <dbReference type="NCBI Taxonomy" id="1819600"/>
    <lineage>
        <taxon>Bacteria</taxon>
        <taxon>Bacillati</taxon>
        <taxon>Actinomycetota</taxon>
        <taxon>Actinomycetes</taxon>
        <taxon>Streptosporangiales</taxon>
        <taxon>Thermomonosporaceae</taxon>
        <taxon>Actinomadura</taxon>
    </lineage>
</organism>
<keyword evidence="3" id="KW-1185">Reference proteome</keyword>
<dbReference type="SUPFAM" id="SSF53335">
    <property type="entry name" value="S-adenosyl-L-methionine-dependent methyltransferases"/>
    <property type="match status" value="1"/>
</dbReference>
<dbReference type="PANTHER" id="PTHR43591">
    <property type="entry name" value="METHYLTRANSFERASE"/>
    <property type="match status" value="1"/>
</dbReference>
<dbReference type="PANTHER" id="PTHR43591:SF78">
    <property type="entry name" value="SLR0407 PROTEIN"/>
    <property type="match status" value="1"/>
</dbReference>
<name>A0ABW3CM80_9ACTN</name>
<dbReference type="GO" id="GO:0008168">
    <property type="term" value="F:methyltransferase activity"/>
    <property type="evidence" value="ECO:0007669"/>
    <property type="project" value="UniProtKB-KW"/>
</dbReference>
<comment type="caution">
    <text evidence="2">The sequence shown here is derived from an EMBL/GenBank/DDBJ whole genome shotgun (WGS) entry which is preliminary data.</text>
</comment>
<proteinExistence type="predicted"/>
<evidence type="ECO:0000313" key="2">
    <source>
        <dbReference type="EMBL" id="MFD0855030.1"/>
    </source>
</evidence>
<evidence type="ECO:0000313" key="3">
    <source>
        <dbReference type="Proteomes" id="UP001597083"/>
    </source>
</evidence>
<accession>A0ABW3CM80</accession>
<sequence>MSTPESHRSLPGAGSLIRRLDAVDEQPEAIALRTRSYDLLLPSPTSAPVVDVGCGGGRAVAELGARGVRAVGIDASAQMISVARLRYPAADVRLGNALALPFEDGELVGYRADKVLHDLAAPEEAISEARRVLAPGGRAVLIGQDWDALVIDSDRPGLTRRI</sequence>
<dbReference type="EMBL" id="JBHTIR010003327">
    <property type="protein sequence ID" value="MFD0855030.1"/>
    <property type="molecule type" value="Genomic_DNA"/>
</dbReference>
<dbReference type="Pfam" id="PF08241">
    <property type="entry name" value="Methyltransf_11"/>
    <property type="match status" value="1"/>
</dbReference>
<keyword evidence="2" id="KW-0808">Transferase</keyword>
<dbReference type="Proteomes" id="UP001597083">
    <property type="component" value="Unassembled WGS sequence"/>
</dbReference>
<feature type="domain" description="Methyltransferase type 11" evidence="1">
    <location>
        <begin position="50"/>
        <end position="140"/>
    </location>
</feature>
<dbReference type="GO" id="GO:0032259">
    <property type="term" value="P:methylation"/>
    <property type="evidence" value="ECO:0007669"/>
    <property type="project" value="UniProtKB-KW"/>
</dbReference>
<evidence type="ECO:0000259" key="1">
    <source>
        <dbReference type="Pfam" id="PF08241"/>
    </source>
</evidence>
<protein>
    <submittedName>
        <fullName evidence="2">Methyltransferase domain-containing protein</fullName>
    </submittedName>
</protein>
<gene>
    <name evidence="2" type="ORF">ACFQ07_22505</name>
</gene>
<dbReference type="CDD" id="cd02440">
    <property type="entry name" value="AdoMet_MTases"/>
    <property type="match status" value="1"/>
</dbReference>
<dbReference type="InterPro" id="IPR013216">
    <property type="entry name" value="Methyltransf_11"/>
</dbReference>
<dbReference type="Gene3D" id="3.40.50.150">
    <property type="entry name" value="Vaccinia Virus protein VP39"/>
    <property type="match status" value="1"/>
</dbReference>
<keyword evidence="2" id="KW-0489">Methyltransferase</keyword>